<dbReference type="Gene3D" id="3.40.50.1820">
    <property type="entry name" value="alpha/beta hydrolase"/>
    <property type="match status" value="1"/>
</dbReference>
<dbReference type="PANTHER" id="PTHR48081">
    <property type="entry name" value="AB HYDROLASE SUPERFAMILY PROTEIN C4A8.06C"/>
    <property type="match status" value="1"/>
</dbReference>
<dbReference type="InterPro" id="IPR029058">
    <property type="entry name" value="AB_hydrolase_fold"/>
</dbReference>
<accession>A0A512BDT0</accession>
<dbReference type="OrthoDB" id="9777975at2"/>
<comment type="caution">
    <text evidence="3">The sequence shown here is derived from an EMBL/GenBank/DDBJ whole genome shotgun (WGS) entry which is preliminary data.</text>
</comment>
<evidence type="ECO:0000313" key="4">
    <source>
        <dbReference type="Proteomes" id="UP000321513"/>
    </source>
</evidence>
<sequence length="286" mass="32535">MFLYKQYDHDGLDRQFNNRLHVPDYADYFDRWERLSREAQQKFECVKDVPYGHLLRERLDVFPSALPQSKTLVFIHGGYWQMLDKSMFNFIANGFHEYAVTTVMITYPLAPGASFDQIVSSVRKAVGWIYENVSAFNGDPNQIYVAGHSAGGHLAAMLMATDWKLINASLPEDLIKGTSVISGLFNLTPVRLSYLNEVLQMDEQASLRNSPVMLHPINISPLIIAVGSAETAEFNDQSKELYEAWKYKGLDVQFLQLPQFNHFSIVEALAESETALHQSLKEMMSL</sequence>
<name>A0A512BDT0_9BACT</name>
<protein>
    <submittedName>
        <fullName evidence="3">Esterase</fullName>
    </submittedName>
</protein>
<feature type="domain" description="BD-FAE-like" evidence="2">
    <location>
        <begin position="68"/>
        <end position="160"/>
    </location>
</feature>
<dbReference type="RefSeq" id="WP_147204128.1">
    <property type="nucleotide sequence ID" value="NZ_BJYT01000008.1"/>
</dbReference>
<dbReference type="PANTHER" id="PTHR48081:SF33">
    <property type="entry name" value="KYNURENINE FORMAMIDASE"/>
    <property type="match status" value="1"/>
</dbReference>
<organism evidence="3 4">
    <name type="scientific">Segetibacter aerophilus</name>
    <dbReference type="NCBI Taxonomy" id="670293"/>
    <lineage>
        <taxon>Bacteria</taxon>
        <taxon>Pseudomonadati</taxon>
        <taxon>Bacteroidota</taxon>
        <taxon>Chitinophagia</taxon>
        <taxon>Chitinophagales</taxon>
        <taxon>Chitinophagaceae</taxon>
        <taxon>Segetibacter</taxon>
    </lineage>
</organism>
<dbReference type="AlphaFoldDB" id="A0A512BDT0"/>
<dbReference type="InterPro" id="IPR049492">
    <property type="entry name" value="BD-FAE-like_dom"/>
</dbReference>
<dbReference type="Proteomes" id="UP000321513">
    <property type="component" value="Unassembled WGS sequence"/>
</dbReference>
<keyword evidence="4" id="KW-1185">Reference proteome</keyword>
<evidence type="ECO:0000259" key="2">
    <source>
        <dbReference type="Pfam" id="PF20434"/>
    </source>
</evidence>
<proteinExistence type="predicted"/>
<dbReference type="GO" id="GO:0016787">
    <property type="term" value="F:hydrolase activity"/>
    <property type="evidence" value="ECO:0007669"/>
    <property type="project" value="UniProtKB-KW"/>
</dbReference>
<dbReference type="InterPro" id="IPR050300">
    <property type="entry name" value="GDXG_lipolytic_enzyme"/>
</dbReference>
<dbReference type="EMBL" id="BJYT01000008">
    <property type="protein sequence ID" value="GEO10017.1"/>
    <property type="molecule type" value="Genomic_DNA"/>
</dbReference>
<evidence type="ECO:0000313" key="3">
    <source>
        <dbReference type="EMBL" id="GEO10017.1"/>
    </source>
</evidence>
<reference evidence="3 4" key="1">
    <citation type="submission" date="2019-07" db="EMBL/GenBank/DDBJ databases">
        <title>Whole genome shotgun sequence of Segetibacter aerophilus NBRC 106135.</title>
        <authorList>
            <person name="Hosoyama A."/>
            <person name="Uohara A."/>
            <person name="Ohji S."/>
            <person name="Ichikawa N."/>
        </authorList>
    </citation>
    <scope>NUCLEOTIDE SEQUENCE [LARGE SCALE GENOMIC DNA]</scope>
    <source>
        <strain evidence="3 4">NBRC 106135</strain>
    </source>
</reference>
<dbReference type="SUPFAM" id="SSF53474">
    <property type="entry name" value="alpha/beta-Hydrolases"/>
    <property type="match status" value="1"/>
</dbReference>
<evidence type="ECO:0000256" key="1">
    <source>
        <dbReference type="ARBA" id="ARBA00022801"/>
    </source>
</evidence>
<keyword evidence="1" id="KW-0378">Hydrolase</keyword>
<dbReference type="Pfam" id="PF20434">
    <property type="entry name" value="BD-FAE"/>
    <property type="match status" value="1"/>
</dbReference>
<gene>
    <name evidence="3" type="ORF">SAE01_25130</name>
</gene>